<dbReference type="FunCoup" id="R7VBF2">
    <property type="interactions" value="115"/>
</dbReference>
<dbReference type="GO" id="GO:0034220">
    <property type="term" value="P:monoatomic ion transmembrane transport"/>
    <property type="evidence" value="ECO:0007669"/>
    <property type="project" value="UniProtKB-KW"/>
</dbReference>
<dbReference type="PANTHER" id="PTHR11893:SF36">
    <property type="entry name" value="INNEXIN-5"/>
    <property type="match status" value="1"/>
</dbReference>
<accession>R7VBF2</accession>
<keyword evidence="4 9" id="KW-0812">Transmembrane</keyword>
<dbReference type="STRING" id="283909.R7VBF2"/>
<dbReference type="OMA" id="RIIKYFM"/>
<evidence type="ECO:0000313" key="11">
    <source>
        <dbReference type="EnsemblMetazoa" id="CapteP214312"/>
    </source>
</evidence>
<dbReference type="OrthoDB" id="5867527at2759"/>
<evidence type="ECO:0000256" key="7">
    <source>
        <dbReference type="ARBA" id="ARBA00023136"/>
    </source>
</evidence>
<organism evidence="10">
    <name type="scientific">Capitella teleta</name>
    <name type="common">Polychaete worm</name>
    <dbReference type="NCBI Taxonomy" id="283909"/>
    <lineage>
        <taxon>Eukaryota</taxon>
        <taxon>Metazoa</taxon>
        <taxon>Spiralia</taxon>
        <taxon>Lophotrochozoa</taxon>
        <taxon>Annelida</taxon>
        <taxon>Polychaeta</taxon>
        <taxon>Sedentaria</taxon>
        <taxon>Scolecida</taxon>
        <taxon>Capitellidae</taxon>
        <taxon>Capitella</taxon>
    </lineage>
</organism>
<comment type="function">
    <text evidence="9">Structural component of the gap junctions.</text>
</comment>
<dbReference type="EMBL" id="AMQN01004362">
    <property type="status" value="NOT_ANNOTATED_CDS"/>
    <property type="molecule type" value="Genomic_DNA"/>
</dbReference>
<feature type="transmembrane region" description="Helical" evidence="9">
    <location>
        <begin position="278"/>
        <end position="307"/>
    </location>
</feature>
<reference evidence="10 12" key="2">
    <citation type="journal article" date="2013" name="Nature">
        <title>Insights into bilaterian evolution from three spiralian genomes.</title>
        <authorList>
            <person name="Simakov O."/>
            <person name="Marletaz F."/>
            <person name="Cho S.J."/>
            <person name="Edsinger-Gonzales E."/>
            <person name="Havlak P."/>
            <person name="Hellsten U."/>
            <person name="Kuo D.H."/>
            <person name="Larsson T."/>
            <person name="Lv J."/>
            <person name="Arendt D."/>
            <person name="Savage R."/>
            <person name="Osoegawa K."/>
            <person name="de Jong P."/>
            <person name="Grimwood J."/>
            <person name="Chapman J.A."/>
            <person name="Shapiro H."/>
            <person name="Aerts A."/>
            <person name="Otillar R.P."/>
            <person name="Terry A.Y."/>
            <person name="Boore J.L."/>
            <person name="Grigoriev I.V."/>
            <person name="Lindberg D.R."/>
            <person name="Seaver E.C."/>
            <person name="Weisblat D.A."/>
            <person name="Putnam N.H."/>
            <person name="Rokhsar D.S."/>
        </authorList>
    </citation>
    <scope>NUCLEOTIDE SEQUENCE</scope>
    <source>
        <strain evidence="10 12">I ESC-2004</strain>
    </source>
</reference>
<dbReference type="PRINTS" id="PR01262">
    <property type="entry name" value="INNEXIN"/>
</dbReference>
<dbReference type="PROSITE" id="PS51013">
    <property type="entry name" value="PANNEXIN"/>
    <property type="match status" value="1"/>
</dbReference>
<feature type="transmembrane region" description="Helical" evidence="9">
    <location>
        <begin position="30"/>
        <end position="48"/>
    </location>
</feature>
<keyword evidence="8 9" id="KW-0407">Ion channel</keyword>
<reference evidence="11" key="3">
    <citation type="submission" date="2015-06" db="UniProtKB">
        <authorList>
            <consortium name="EnsemblMetazoa"/>
        </authorList>
    </citation>
    <scope>IDENTIFICATION</scope>
</reference>
<keyword evidence="2 9" id="KW-0813">Transport</keyword>
<evidence type="ECO:0000256" key="8">
    <source>
        <dbReference type="ARBA" id="ARBA00023303"/>
    </source>
</evidence>
<dbReference type="Proteomes" id="UP000014760">
    <property type="component" value="Unassembled WGS sequence"/>
</dbReference>
<dbReference type="GO" id="GO:0005886">
    <property type="term" value="C:plasma membrane"/>
    <property type="evidence" value="ECO:0007669"/>
    <property type="project" value="UniProtKB-SubCell"/>
</dbReference>
<dbReference type="HOGENOM" id="CLU_035763_0_1_1"/>
<dbReference type="EnsemblMetazoa" id="CapteT214312">
    <property type="protein sequence ID" value="CapteP214312"/>
    <property type="gene ID" value="CapteG214312"/>
</dbReference>
<evidence type="ECO:0000256" key="6">
    <source>
        <dbReference type="ARBA" id="ARBA00023065"/>
    </source>
</evidence>
<evidence type="ECO:0000256" key="4">
    <source>
        <dbReference type="ARBA" id="ARBA00022692"/>
    </source>
</evidence>
<evidence type="ECO:0000313" key="12">
    <source>
        <dbReference type="Proteomes" id="UP000014760"/>
    </source>
</evidence>
<protein>
    <recommendedName>
        <fullName evidence="9">Innexin</fullName>
    </recommendedName>
</protein>
<evidence type="ECO:0000256" key="2">
    <source>
        <dbReference type="ARBA" id="ARBA00022448"/>
    </source>
</evidence>
<feature type="transmembrane region" description="Helical" evidence="9">
    <location>
        <begin position="99"/>
        <end position="121"/>
    </location>
</feature>
<sequence>MDRLLGYVADNADPRLGGGDSFTDQLNARYTVTVLTVFIIMVTAKYYINEPISCWCPAHFTASHCDFANKVCWTSSTYYLPYSQEKIPLEGDDRQFISYYQWVAFILTCQALLFCLPRIIWSILNKKSGIAVSTITDAAIQCQKSSDTQSKEKTLRYMTKHMGRFLLELNRYHLMASQLKKFWLFFYGNYLVILYMGIKMLYIANALGQLFLLNSFLNTDYHFYGLEVLGRMIQSENWTTSDRFPRVTLCDFKVRLLGNIHRYTVQCALPMNLFNEIIFIFLWFWFIFVITATCISLLSWSVTSIFLRFHMTFMKKRLVAMEKIKHRACSKKIYKFVTKYLRRDGCFIIRQVAGNASDVIAAELICGLWDHFLEHEKAIDQLFDDSTQLNLVQFHLDAVDNEEDEDENEKCI</sequence>
<dbReference type="InterPro" id="IPR000990">
    <property type="entry name" value="Innexin"/>
</dbReference>
<keyword evidence="12" id="KW-1185">Reference proteome</keyword>
<evidence type="ECO:0000256" key="5">
    <source>
        <dbReference type="ARBA" id="ARBA00022989"/>
    </source>
</evidence>
<name>R7VBF2_CAPTE</name>
<keyword evidence="5 9" id="KW-1133">Transmembrane helix</keyword>
<dbReference type="AlphaFoldDB" id="R7VBF2"/>
<comment type="similarity">
    <text evidence="9">Belongs to the pannexin family.</text>
</comment>
<comment type="subcellular location">
    <subcellularLocation>
        <location evidence="1 9">Cell membrane</location>
        <topology evidence="1 9">Multi-pass membrane protein</topology>
    </subcellularLocation>
</comment>
<gene>
    <name evidence="9" type="primary">inx</name>
    <name evidence="10" type="ORF">CAPTEDRAFT_214312</name>
</gene>
<dbReference type="GO" id="GO:0005921">
    <property type="term" value="C:gap junction"/>
    <property type="evidence" value="ECO:0007669"/>
    <property type="project" value="UniProtKB-UniRule"/>
</dbReference>
<keyword evidence="3" id="KW-1003">Cell membrane</keyword>
<evidence type="ECO:0000313" key="10">
    <source>
        <dbReference type="EMBL" id="ELU16148.1"/>
    </source>
</evidence>
<evidence type="ECO:0000256" key="3">
    <source>
        <dbReference type="ARBA" id="ARBA00022475"/>
    </source>
</evidence>
<evidence type="ECO:0000256" key="9">
    <source>
        <dbReference type="RuleBase" id="RU010713"/>
    </source>
</evidence>
<keyword evidence="6 9" id="KW-0406">Ion transport</keyword>
<reference evidence="12" key="1">
    <citation type="submission" date="2012-12" db="EMBL/GenBank/DDBJ databases">
        <authorList>
            <person name="Hellsten U."/>
            <person name="Grimwood J."/>
            <person name="Chapman J.A."/>
            <person name="Shapiro H."/>
            <person name="Aerts A."/>
            <person name="Otillar R.P."/>
            <person name="Terry A.Y."/>
            <person name="Boore J.L."/>
            <person name="Simakov O."/>
            <person name="Marletaz F."/>
            <person name="Cho S.-J."/>
            <person name="Edsinger-Gonzales E."/>
            <person name="Havlak P."/>
            <person name="Kuo D.-H."/>
            <person name="Larsson T."/>
            <person name="Lv J."/>
            <person name="Arendt D."/>
            <person name="Savage R."/>
            <person name="Osoegawa K."/>
            <person name="de Jong P."/>
            <person name="Lindberg D.R."/>
            <person name="Seaver E.C."/>
            <person name="Weisblat D.A."/>
            <person name="Putnam N.H."/>
            <person name="Grigoriev I.V."/>
            <person name="Rokhsar D.S."/>
        </authorList>
    </citation>
    <scope>NUCLEOTIDE SEQUENCE</scope>
    <source>
        <strain evidence="12">I ESC-2004</strain>
    </source>
</reference>
<feature type="transmembrane region" description="Helical" evidence="9">
    <location>
        <begin position="182"/>
        <end position="204"/>
    </location>
</feature>
<dbReference type="EMBL" id="KB293301">
    <property type="protein sequence ID" value="ELU16148.1"/>
    <property type="molecule type" value="Genomic_DNA"/>
</dbReference>
<dbReference type="Pfam" id="PF00876">
    <property type="entry name" value="Innexin"/>
    <property type="match status" value="1"/>
</dbReference>
<keyword evidence="7 9" id="KW-0472">Membrane</keyword>
<evidence type="ECO:0000256" key="1">
    <source>
        <dbReference type="ARBA" id="ARBA00004651"/>
    </source>
</evidence>
<proteinExistence type="inferred from homology"/>
<dbReference type="PANTHER" id="PTHR11893">
    <property type="entry name" value="INNEXIN"/>
    <property type="match status" value="1"/>
</dbReference>